<protein>
    <submittedName>
        <fullName evidence="3">Competence protein ComK</fullName>
    </submittedName>
</protein>
<evidence type="ECO:0000259" key="2">
    <source>
        <dbReference type="Pfam" id="PF26513"/>
    </source>
</evidence>
<feature type="domain" description="Repressor Rok winged helix" evidence="1">
    <location>
        <begin position="94"/>
        <end position="150"/>
    </location>
</feature>
<organism evidence="3 4">
    <name type="scientific">Jeotgalibacillus marinus</name>
    <dbReference type="NCBI Taxonomy" id="86667"/>
    <lineage>
        <taxon>Bacteria</taxon>
        <taxon>Bacillati</taxon>
        <taxon>Bacillota</taxon>
        <taxon>Bacilli</taxon>
        <taxon>Bacillales</taxon>
        <taxon>Caryophanaceae</taxon>
        <taxon>Jeotgalibacillus</taxon>
    </lineage>
</organism>
<evidence type="ECO:0000313" key="4">
    <source>
        <dbReference type="Proteomes" id="UP001556040"/>
    </source>
</evidence>
<gene>
    <name evidence="3" type="ORF">AB1471_08100</name>
</gene>
<comment type="caution">
    <text evidence="3">The sequence shown here is derived from an EMBL/GenBank/DDBJ whole genome shotgun (WGS) entry which is preliminary data.</text>
</comment>
<proteinExistence type="predicted"/>
<sequence length="156" mass="18474">MFTERVALKIRLEQLQDSEERIFQEFRRERQFILKRLSELDANGLENPQHQSLYTPEMVEIVSSPFTNESIQTPQPAAKRILKTKKVGKSRQMHEAAFKILRDRLKPVKGTEIQEYILNETGFKVANMTTFMKTIQRKDQQVRKLDRGLYIFEKES</sequence>
<evidence type="ECO:0000259" key="1">
    <source>
        <dbReference type="Pfam" id="PF23159"/>
    </source>
</evidence>
<dbReference type="Pfam" id="PF23159">
    <property type="entry name" value="WHD_Rok"/>
    <property type="match status" value="1"/>
</dbReference>
<evidence type="ECO:0000313" key="3">
    <source>
        <dbReference type="EMBL" id="MEW9501763.1"/>
    </source>
</evidence>
<accession>A0ABV3Q3S4</accession>
<dbReference type="Proteomes" id="UP001556040">
    <property type="component" value="Unassembled WGS sequence"/>
</dbReference>
<keyword evidence="4" id="KW-1185">Reference proteome</keyword>
<dbReference type="InterPro" id="IPR058971">
    <property type="entry name" value="Rok_N_oligomerisation"/>
</dbReference>
<dbReference type="InterPro" id="IPR056984">
    <property type="entry name" value="WH_Rok"/>
</dbReference>
<dbReference type="Pfam" id="PF26513">
    <property type="entry name" value="Rok_N"/>
    <property type="match status" value="1"/>
</dbReference>
<feature type="domain" description="Rok N-terminal oligomerisation" evidence="2">
    <location>
        <begin position="1"/>
        <end position="41"/>
    </location>
</feature>
<reference evidence="3 4" key="1">
    <citation type="journal article" date="1979" name="Int. J. Syst. Evol. Microbiol.">
        <title>Bacillus globisporus subsp. marinus subsp. nov.</title>
        <authorList>
            <person name="Liu H."/>
        </authorList>
    </citation>
    <scope>NUCLEOTIDE SEQUENCE [LARGE SCALE GENOMIC DNA]</scope>
    <source>
        <strain evidence="3 4">DSM 1297</strain>
    </source>
</reference>
<name>A0ABV3Q3S4_9BACL</name>
<dbReference type="RefSeq" id="WP_367779247.1">
    <property type="nucleotide sequence ID" value="NZ_JBFMIA010000005.1"/>
</dbReference>
<dbReference type="EMBL" id="JBFMIA010000005">
    <property type="protein sequence ID" value="MEW9501763.1"/>
    <property type="molecule type" value="Genomic_DNA"/>
</dbReference>